<feature type="domain" description="Tubulin epsilon and delta complex protein 1" evidence="2">
    <location>
        <begin position="94"/>
        <end position="265"/>
    </location>
</feature>
<gene>
    <name evidence="3" type="primary">TEDC1</name>
</gene>
<dbReference type="GO" id="GO:0045880">
    <property type="term" value="P:positive regulation of smoothened signaling pathway"/>
    <property type="evidence" value="ECO:0007669"/>
    <property type="project" value="Ensembl"/>
</dbReference>
<dbReference type="GO" id="GO:0005814">
    <property type="term" value="C:centriole"/>
    <property type="evidence" value="ECO:0007669"/>
    <property type="project" value="Ensembl"/>
</dbReference>
<dbReference type="Ensembl" id="ENSCLAT00000008950.1">
    <property type="protein sequence ID" value="ENSCLAP00000008822.1"/>
    <property type="gene ID" value="ENSCLAG00000006165.1"/>
</dbReference>
<evidence type="ECO:0000259" key="2">
    <source>
        <dbReference type="Pfam" id="PF14970"/>
    </source>
</evidence>
<dbReference type="InterPro" id="IPR027996">
    <property type="entry name" value="TEDC1_dom"/>
</dbReference>
<proteinExistence type="predicted"/>
<dbReference type="OrthoDB" id="9906141at2759"/>
<sequence length="434" mass="48115">MGRRRRRVDEEASARAGAGARTLLDAIATLSRSLPTGPCPEIFRRAKFDRPEAAPALWELLFRLLAPLLADRAAASLGPGAQARWVKAVLCSHGYPRPALAQLPEDGSQGSRELLLAFSWLLARGPLLEWLLAQTCVKLGDQVPTFECEVLASPGLATPQMDAEGPVDLRCLQWLMGKLRFQWQQLICSQEEQCALLSKIHMYTWGCHSDRNLGHLSVTETEMLRDPEGSQQLLQALEQENAQLEAALEWRRYELVFWQWMDTVLGACPSEDPAVPTFQPSISEHGRGKLELVAQELQALKEELQALQELLRKEVLSRRQAWETQIGGLGHGPEWSAARQALQQAVDRELLALRQAWKQGKGPSLPQGPHRLVKIEAGSAEAQGLPVAEVIRALRSQEASLEAVLCRLQGQCRQELARLAGTVPGLIWILPPGR</sequence>
<accession>A0A8C2V241</accession>
<feature type="coiled-coil region" evidence="1">
    <location>
        <begin position="287"/>
        <end position="317"/>
    </location>
</feature>
<dbReference type="Proteomes" id="UP000694398">
    <property type="component" value="Unassembled WGS sequence"/>
</dbReference>
<keyword evidence="4" id="KW-1185">Reference proteome</keyword>
<dbReference type="AlphaFoldDB" id="A0A8C2V241"/>
<dbReference type="GeneTree" id="ENSGT00390000011474"/>
<evidence type="ECO:0000256" key="1">
    <source>
        <dbReference type="SAM" id="Coils"/>
    </source>
</evidence>
<dbReference type="Pfam" id="PF14970">
    <property type="entry name" value="TEDC1"/>
    <property type="match status" value="1"/>
</dbReference>
<evidence type="ECO:0000313" key="3">
    <source>
        <dbReference type="Ensembl" id="ENSCLAP00000008822.1"/>
    </source>
</evidence>
<dbReference type="PANTHER" id="PTHR35076:SF1">
    <property type="entry name" value="TUBULIN EPSILON AND DELTA COMPLEX PROTEIN 1"/>
    <property type="match status" value="1"/>
</dbReference>
<organism evidence="3 4">
    <name type="scientific">Chinchilla lanigera</name>
    <name type="common">Long-tailed chinchilla</name>
    <name type="synonym">Chinchilla villidera</name>
    <dbReference type="NCBI Taxonomy" id="34839"/>
    <lineage>
        <taxon>Eukaryota</taxon>
        <taxon>Metazoa</taxon>
        <taxon>Chordata</taxon>
        <taxon>Craniata</taxon>
        <taxon>Vertebrata</taxon>
        <taxon>Euteleostomi</taxon>
        <taxon>Mammalia</taxon>
        <taxon>Eutheria</taxon>
        <taxon>Euarchontoglires</taxon>
        <taxon>Glires</taxon>
        <taxon>Rodentia</taxon>
        <taxon>Hystricomorpha</taxon>
        <taxon>Chinchillidae</taxon>
        <taxon>Chinchilla</taxon>
    </lineage>
</organism>
<dbReference type="InterPro" id="IPR043535">
    <property type="entry name" value="TEDC1"/>
</dbReference>
<dbReference type="GO" id="GO:0005929">
    <property type="term" value="C:cilium"/>
    <property type="evidence" value="ECO:0007669"/>
    <property type="project" value="Ensembl"/>
</dbReference>
<reference evidence="3" key="1">
    <citation type="submission" date="2025-08" db="UniProtKB">
        <authorList>
            <consortium name="Ensembl"/>
        </authorList>
    </citation>
    <scope>IDENTIFICATION</scope>
</reference>
<reference evidence="3" key="2">
    <citation type="submission" date="2025-09" db="UniProtKB">
        <authorList>
            <consortium name="Ensembl"/>
        </authorList>
    </citation>
    <scope>IDENTIFICATION</scope>
</reference>
<protein>
    <submittedName>
        <fullName evidence="3">Tubulin epsilon and delta complex 1</fullName>
    </submittedName>
</protein>
<dbReference type="CTD" id="283643"/>
<evidence type="ECO:0000313" key="4">
    <source>
        <dbReference type="Proteomes" id="UP000694398"/>
    </source>
</evidence>
<keyword evidence="1" id="KW-0175">Coiled coil</keyword>
<dbReference type="OMA" id="FIPPMKT"/>
<dbReference type="GeneID" id="102010092"/>
<dbReference type="PANTHER" id="PTHR35076">
    <property type="entry name" value="TUBULIN EPSILON AND DELTA COMPLEX PROTEIN 1"/>
    <property type="match status" value="1"/>
</dbReference>
<name>A0A8C2V241_CHILA</name>